<dbReference type="PATRIC" id="fig|1544413.3.peg.201"/>
<name>A0A0Q1AJU9_9CORY</name>
<protein>
    <submittedName>
        <fullName evidence="1">Uncharacterized protein</fullName>
    </submittedName>
</protein>
<dbReference type="AlphaFoldDB" id="A0A0Q1AJU9"/>
<proteinExistence type="predicted"/>
<gene>
    <name evidence="1" type="ORF">Clow_00199</name>
</gene>
<dbReference type="RefSeq" id="WP_156334513.1">
    <property type="nucleotide sequence ID" value="NZ_JAUSQY010000001.1"/>
</dbReference>
<reference evidence="1 2" key="1">
    <citation type="submission" date="2015-10" db="EMBL/GenBank/DDBJ databases">
        <title>Corynebacteirum lowii and Corynebacterium oculi species nova, derived from human clinical disease and and emended description of Corynebacterium mastiditis.</title>
        <authorList>
            <person name="Bernard K."/>
            <person name="Pacheco A.L."/>
            <person name="Mcdougall C."/>
            <person name="Burtx T."/>
            <person name="Weibe D."/>
            <person name="Tyler S."/>
            <person name="Olson A.B."/>
            <person name="Cnockaert M."/>
            <person name="Eguchi H."/>
            <person name="Kuwahara T."/>
            <person name="Nakayama-Imaohji H."/>
            <person name="Boudewijins M."/>
            <person name="Van Hoecke F."/>
            <person name="Bernier A.-M."/>
            <person name="Vandamme P."/>
        </authorList>
    </citation>
    <scope>NUCLEOTIDE SEQUENCE [LARGE SCALE GENOMIC DNA]</scope>
    <source>
        <strain evidence="1 2">NML 130206</strain>
    </source>
</reference>
<dbReference type="Proteomes" id="UP000050488">
    <property type="component" value="Unassembled WGS sequence"/>
</dbReference>
<dbReference type="STRING" id="1544413.Clow_00199"/>
<organism evidence="1 2">
    <name type="scientific">Corynebacterium lowii</name>
    <dbReference type="NCBI Taxonomy" id="1544413"/>
    <lineage>
        <taxon>Bacteria</taxon>
        <taxon>Bacillati</taxon>
        <taxon>Actinomycetota</taxon>
        <taxon>Actinomycetes</taxon>
        <taxon>Mycobacteriales</taxon>
        <taxon>Corynebacteriaceae</taxon>
        <taxon>Corynebacterium</taxon>
    </lineage>
</organism>
<accession>A0A0Q1AJU9</accession>
<comment type="caution">
    <text evidence="1">The sequence shown here is derived from an EMBL/GenBank/DDBJ whole genome shotgun (WGS) entry which is preliminary data.</text>
</comment>
<keyword evidence="2" id="KW-1185">Reference proteome</keyword>
<dbReference type="EMBL" id="LKEV01000001">
    <property type="protein sequence ID" value="KQB87151.1"/>
    <property type="molecule type" value="Genomic_DNA"/>
</dbReference>
<evidence type="ECO:0000313" key="2">
    <source>
        <dbReference type="Proteomes" id="UP000050488"/>
    </source>
</evidence>
<evidence type="ECO:0000313" key="1">
    <source>
        <dbReference type="EMBL" id="KQB87151.1"/>
    </source>
</evidence>
<dbReference type="OrthoDB" id="4427349at2"/>
<sequence length="141" mass="15076">MTQTDYYSLDDTRAGRLTQAAFAGIWEALPDYVSSPLARRALKALLLSGGVSLVAYLNSVDEDPNNHPSALLSEVDLSPKQTWAILGGGLLGGVLTARMGEKVRAGLVRHLRRRGLKRPHTALGVAAAVVVFGLSEAQARR</sequence>